<protein>
    <submittedName>
        <fullName evidence="1">Uncharacterized protein</fullName>
    </submittedName>
</protein>
<keyword evidence="2" id="KW-1185">Reference proteome</keyword>
<comment type="caution">
    <text evidence="1">The sequence shown here is derived from an EMBL/GenBank/DDBJ whole genome shotgun (WGS) entry which is preliminary data.</text>
</comment>
<reference evidence="1" key="1">
    <citation type="submission" date="2024-05" db="EMBL/GenBank/DDBJ databases">
        <title>30 novel species of actinomycetes from the DSMZ collection.</title>
        <authorList>
            <person name="Nouioui I."/>
        </authorList>
    </citation>
    <scope>NUCLEOTIDE SEQUENCE</scope>
    <source>
        <strain evidence="1">DSM 41527</strain>
    </source>
</reference>
<dbReference type="Proteomes" id="UP001180551">
    <property type="component" value="Unassembled WGS sequence"/>
</dbReference>
<evidence type="ECO:0000313" key="1">
    <source>
        <dbReference type="EMBL" id="MDT0461385.1"/>
    </source>
</evidence>
<dbReference type="EMBL" id="JAVRFE010000240">
    <property type="protein sequence ID" value="MDT0461385.1"/>
    <property type="molecule type" value="Genomic_DNA"/>
</dbReference>
<organism evidence="1 2">
    <name type="scientific">Streptomyces mooreae</name>
    <dbReference type="NCBI Taxonomy" id="3075523"/>
    <lineage>
        <taxon>Bacteria</taxon>
        <taxon>Bacillati</taxon>
        <taxon>Actinomycetota</taxon>
        <taxon>Actinomycetes</taxon>
        <taxon>Kitasatosporales</taxon>
        <taxon>Streptomycetaceae</taxon>
        <taxon>Streptomyces</taxon>
    </lineage>
</organism>
<feature type="non-terminal residue" evidence="1">
    <location>
        <position position="1"/>
    </location>
</feature>
<name>A0ABU2TKA0_9ACTN</name>
<accession>A0ABU2TKA0</accession>
<sequence>RLTVDWSDLHKARAQTNEILTALAEDKQAMTHLLERAREEEDLFDKCEHHRLLDKLVVYDALDRGFRIRVHVSTEDHRDRPHDHR</sequence>
<feature type="non-terminal residue" evidence="1">
    <location>
        <position position="85"/>
    </location>
</feature>
<gene>
    <name evidence="1" type="ORF">RM550_37790</name>
</gene>
<evidence type="ECO:0000313" key="2">
    <source>
        <dbReference type="Proteomes" id="UP001180551"/>
    </source>
</evidence>
<proteinExistence type="predicted"/>